<protein>
    <submittedName>
        <fullName evidence="2">Uncharacterized protein</fullName>
    </submittedName>
</protein>
<feature type="compositionally biased region" description="Basic and acidic residues" evidence="1">
    <location>
        <begin position="49"/>
        <end position="59"/>
    </location>
</feature>
<gene>
    <name evidence="2" type="ORF">CITRO92_4057</name>
</gene>
<dbReference type="Proteomes" id="UP000245995">
    <property type="component" value="Chromosome CITRO92"/>
</dbReference>
<reference evidence="2 3" key="1">
    <citation type="submission" date="2016-04" db="EMBL/GenBank/DDBJ databases">
        <authorList>
            <person name="Regsiter A."/>
            <person name="William W."/>
        </authorList>
    </citation>
    <scope>NUCLEOTIDE SEQUENCE [LARGE SCALE GENOMIC DNA]</scope>
    <source>
        <strain evidence="2 3">92</strain>
    </source>
</reference>
<feature type="region of interest" description="Disordered" evidence="1">
    <location>
        <begin position="31"/>
        <end position="59"/>
    </location>
</feature>
<evidence type="ECO:0000313" key="3">
    <source>
        <dbReference type="Proteomes" id="UP000245995"/>
    </source>
</evidence>
<name>A0AAX2BNG8_CITAM</name>
<evidence type="ECO:0000256" key="1">
    <source>
        <dbReference type="SAM" id="MobiDB-lite"/>
    </source>
</evidence>
<dbReference type="AlphaFoldDB" id="A0AAX2BNG8"/>
<evidence type="ECO:0000313" key="2">
    <source>
        <dbReference type="EMBL" id="SBA16843.1"/>
    </source>
</evidence>
<accession>A0AAX2BNG8</accession>
<organism evidence="2 3">
    <name type="scientific">Citrobacter amalonaticus</name>
    <dbReference type="NCBI Taxonomy" id="35703"/>
    <lineage>
        <taxon>Bacteria</taxon>
        <taxon>Pseudomonadati</taxon>
        <taxon>Pseudomonadota</taxon>
        <taxon>Gammaproteobacteria</taxon>
        <taxon>Enterobacterales</taxon>
        <taxon>Enterobacteriaceae</taxon>
        <taxon>Citrobacter</taxon>
    </lineage>
</organism>
<proteinExistence type="predicted"/>
<sequence length="59" mass="6983">MPWINTSAKSMIRDYIVTHRTEKCDYNHKKRAKKSLELRHKNGVSFEQYGRKSNAESGR</sequence>
<dbReference type="EMBL" id="LT556085">
    <property type="protein sequence ID" value="SBA16843.1"/>
    <property type="molecule type" value="Genomic_DNA"/>
</dbReference>